<keyword evidence="2" id="KW-0812">Transmembrane</keyword>
<keyword evidence="2" id="KW-1133">Transmembrane helix</keyword>
<keyword evidence="4" id="KW-1185">Reference proteome</keyword>
<keyword evidence="2" id="KW-0472">Membrane</keyword>
<name>A0AAV8X6F3_9CUCU</name>
<dbReference type="InterPro" id="IPR036259">
    <property type="entry name" value="MFS_trans_sf"/>
</dbReference>
<organism evidence="3 4">
    <name type="scientific">Rhamnusium bicolor</name>
    <dbReference type="NCBI Taxonomy" id="1586634"/>
    <lineage>
        <taxon>Eukaryota</taxon>
        <taxon>Metazoa</taxon>
        <taxon>Ecdysozoa</taxon>
        <taxon>Arthropoda</taxon>
        <taxon>Hexapoda</taxon>
        <taxon>Insecta</taxon>
        <taxon>Pterygota</taxon>
        <taxon>Neoptera</taxon>
        <taxon>Endopterygota</taxon>
        <taxon>Coleoptera</taxon>
        <taxon>Polyphaga</taxon>
        <taxon>Cucujiformia</taxon>
        <taxon>Chrysomeloidea</taxon>
        <taxon>Cerambycidae</taxon>
        <taxon>Lepturinae</taxon>
        <taxon>Rhagiini</taxon>
        <taxon>Rhamnusium</taxon>
    </lineage>
</organism>
<feature type="transmembrane region" description="Helical" evidence="2">
    <location>
        <begin position="196"/>
        <end position="217"/>
    </location>
</feature>
<feature type="compositionally biased region" description="Polar residues" evidence="1">
    <location>
        <begin position="1"/>
        <end position="11"/>
    </location>
</feature>
<sequence>MMQDSNGSTVTIEKHKIPSNSDINSSEPGPSQSLGTEDDETKSSKPKKNWESFENEDKETEKKEGNNIYEGLREDWETFDEDDEIDIVKRQKSKEWEKFEEDDTNKNQMKNLQLELAFAENPAAPKSGPMTSISGVPLPLFSDLPVNNNNTYSYDILEQQPGSFNRPAVFMPTTIQRKSVFSSLELLQQPTFYKSLLLVITTKFSIFVYFTLFPTYLFQELEGIKMRHVSTMVGVLSLTSLLFSMVSYWVNIDKKRRPICLWFLCWVGSFGYFSK</sequence>
<dbReference type="EMBL" id="JANEYF010003767">
    <property type="protein sequence ID" value="KAJ8934133.1"/>
    <property type="molecule type" value="Genomic_DNA"/>
</dbReference>
<feature type="compositionally biased region" description="Basic and acidic residues" evidence="1">
    <location>
        <begin position="59"/>
        <end position="72"/>
    </location>
</feature>
<dbReference type="AlphaFoldDB" id="A0AAV8X6F3"/>
<evidence type="ECO:0000313" key="4">
    <source>
        <dbReference type="Proteomes" id="UP001162156"/>
    </source>
</evidence>
<proteinExistence type="predicted"/>
<reference evidence="3" key="1">
    <citation type="journal article" date="2023" name="Insect Mol. Biol.">
        <title>Genome sequencing provides insights into the evolution of gene families encoding plant cell wall-degrading enzymes in longhorned beetles.</title>
        <authorList>
            <person name="Shin N.R."/>
            <person name="Okamura Y."/>
            <person name="Kirsch R."/>
            <person name="Pauchet Y."/>
        </authorList>
    </citation>
    <scope>NUCLEOTIDE SEQUENCE</scope>
    <source>
        <strain evidence="3">RBIC_L_NR</strain>
    </source>
</reference>
<gene>
    <name evidence="3" type="ORF">NQ314_013592</name>
</gene>
<comment type="caution">
    <text evidence="3">The sequence shown here is derived from an EMBL/GenBank/DDBJ whole genome shotgun (WGS) entry which is preliminary data.</text>
</comment>
<dbReference type="Gene3D" id="1.20.1250.20">
    <property type="entry name" value="MFS general substrate transporter like domains"/>
    <property type="match status" value="1"/>
</dbReference>
<evidence type="ECO:0000256" key="1">
    <source>
        <dbReference type="SAM" id="MobiDB-lite"/>
    </source>
</evidence>
<feature type="transmembrane region" description="Helical" evidence="2">
    <location>
        <begin position="229"/>
        <end position="250"/>
    </location>
</feature>
<dbReference type="SUPFAM" id="SSF103473">
    <property type="entry name" value="MFS general substrate transporter"/>
    <property type="match status" value="1"/>
</dbReference>
<evidence type="ECO:0000313" key="3">
    <source>
        <dbReference type="EMBL" id="KAJ8934133.1"/>
    </source>
</evidence>
<feature type="region of interest" description="Disordered" evidence="1">
    <location>
        <begin position="1"/>
        <end position="72"/>
    </location>
</feature>
<evidence type="ECO:0000256" key="2">
    <source>
        <dbReference type="SAM" id="Phobius"/>
    </source>
</evidence>
<feature type="compositionally biased region" description="Polar residues" evidence="1">
    <location>
        <begin position="18"/>
        <end position="35"/>
    </location>
</feature>
<accession>A0AAV8X6F3</accession>
<dbReference type="Proteomes" id="UP001162156">
    <property type="component" value="Unassembled WGS sequence"/>
</dbReference>
<protein>
    <submittedName>
        <fullName evidence="3">Uncharacterized protein</fullName>
    </submittedName>
</protein>